<protein>
    <recommendedName>
        <fullName evidence="3">Response regulator receiver protein</fullName>
    </recommendedName>
</protein>
<dbReference type="KEGG" id="tal:Thal_1125"/>
<evidence type="ECO:0000313" key="2">
    <source>
        <dbReference type="Proteomes" id="UP000002043"/>
    </source>
</evidence>
<dbReference type="Proteomes" id="UP000002043">
    <property type="component" value="Chromosome"/>
</dbReference>
<gene>
    <name evidence="1" type="ordered locus">Thal_1125</name>
</gene>
<dbReference type="STRING" id="638303.Thal_1125"/>
<reference evidence="2" key="1">
    <citation type="journal article" date="2010" name="Stand. Genomic Sci.">
        <title>Complete genome sequence of Thermocrinis albus type strain (HI 11/12T).</title>
        <authorList>
            <person name="Wirth R."/>
            <person name="Sikorski J."/>
            <person name="Brambilla E."/>
            <person name="Misra M."/>
            <person name="Lapidus A."/>
            <person name="Copeland A."/>
            <person name="Nolan M."/>
            <person name="Lucas S."/>
            <person name="Chen F."/>
            <person name="Tice H."/>
            <person name="Cheng J.F."/>
            <person name="Han C."/>
            <person name="Detter J.C."/>
            <person name="Tapia R."/>
            <person name="Bruce D."/>
            <person name="Goodwin L."/>
            <person name="Pitluck S."/>
            <person name="Pati A."/>
            <person name="Anderson I."/>
            <person name="Ivanova N."/>
            <person name="Mavromatis K."/>
            <person name="Mikhailova N."/>
            <person name="Chen A."/>
            <person name="Palaniappan K."/>
            <person name="Bilek Y."/>
            <person name="Hader T."/>
            <person name="Land M."/>
            <person name="Hauser L."/>
            <person name="Chang Y.J."/>
            <person name="Jeffries C.D."/>
            <person name="Tindall B.J."/>
            <person name="Rohde M."/>
            <person name="Goker M."/>
            <person name="Bristow J."/>
            <person name="Eisen J.A."/>
            <person name="Markowitz V."/>
            <person name="Hugenholtz P."/>
            <person name="Kyrpides N.C."/>
            <person name="Klenk H.P."/>
        </authorList>
    </citation>
    <scope>NUCLEOTIDE SEQUENCE [LARGE SCALE GENOMIC DNA]</scope>
    <source>
        <strain evidence="2">DSM 14484 / JCM 11386 / HI 11/12</strain>
    </source>
</reference>
<keyword evidence="2" id="KW-1185">Reference proteome</keyword>
<accession>D3SLX7</accession>
<dbReference type="EMBL" id="CP001931">
    <property type="protein sequence ID" value="ADC89757.1"/>
    <property type="molecule type" value="Genomic_DNA"/>
</dbReference>
<dbReference type="OrthoDB" id="15531at2"/>
<evidence type="ECO:0000313" key="1">
    <source>
        <dbReference type="EMBL" id="ADC89757.1"/>
    </source>
</evidence>
<dbReference type="AlphaFoldDB" id="D3SLX7"/>
<dbReference type="Gene3D" id="3.40.50.2300">
    <property type="match status" value="1"/>
</dbReference>
<dbReference type="SUPFAM" id="SSF52172">
    <property type="entry name" value="CheY-like"/>
    <property type="match status" value="1"/>
</dbReference>
<evidence type="ECO:0008006" key="3">
    <source>
        <dbReference type="Google" id="ProtNLM"/>
    </source>
</evidence>
<dbReference type="InterPro" id="IPR011006">
    <property type="entry name" value="CheY-like_superfamily"/>
</dbReference>
<organism evidence="1 2">
    <name type="scientific">Thermocrinis albus (strain DSM 14484 / JCM 11386 / HI 11/12)</name>
    <dbReference type="NCBI Taxonomy" id="638303"/>
    <lineage>
        <taxon>Bacteria</taxon>
        <taxon>Pseudomonadati</taxon>
        <taxon>Aquificota</taxon>
        <taxon>Aquificia</taxon>
        <taxon>Aquificales</taxon>
        <taxon>Aquificaceae</taxon>
        <taxon>Thermocrinis</taxon>
    </lineage>
</organism>
<sequence>MKVVLWDRNLITAQRIRSLLAERGVEVKVLSSYQAVEDFLKEVGDAAVFVNLEALTQEDALINIKRTYPHVKLVGYCGHKNVSLQEKAKSMGVDLVVPNSVITMQPYEVLKKVLPGIWL</sequence>
<dbReference type="RefSeq" id="WP_012992163.1">
    <property type="nucleotide sequence ID" value="NC_013894.1"/>
</dbReference>
<proteinExistence type="predicted"/>
<dbReference type="HOGENOM" id="CLU_2302014_0_0_0"/>
<name>D3SLX7_THEAH</name>